<keyword evidence="6" id="KW-0732">Signal</keyword>
<dbReference type="SUPFAM" id="SSF55383">
    <property type="entry name" value="Copper amine oxidase, domain N"/>
    <property type="match status" value="1"/>
</dbReference>
<evidence type="ECO:0000256" key="1">
    <source>
        <dbReference type="ARBA" id="ARBA00007074"/>
    </source>
</evidence>
<name>A0A132U0Z6_9BACL</name>
<dbReference type="OrthoDB" id="9813118at2"/>
<organism evidence="8 9">
    <name type="scientific">Paenibacillus riograndensis</name>
    <dbReference type="NCBI Taxonomy" id="483937"/>
    <lineage>
        <taxon>Bacteria</taxon>
        <taxon>Bacillati</taxon>
        <taxon>Bacillota</taxon>
        <taxon>Bacilli</taxon>
        <taxon>Bacillales</taxon>
        <taxon>Paenibacillaceae</taxon>
        <taxon>Paenibacillus</taxon>
        <taxon>Paenibacillus sonchi group</taxon>
    </lineage>
</organism>
<reference evidence="8 9" key="1">
    <citation type="submission" date="2015-08" db="EMBL/GenBank/DDBJ databases">
        <title>Genomes of Paenibacillus riograndensis.</title>
        <authorList>
            <person name="Sant'Anna F.H."/>
            <person name="Souza R."/>
            <person name="Ambrosini A."/>
            <person name="Bach E."/>
            <person name="Fernandes G."/>
            <person name="Balsanelli E."/>
            <person name="Baura V.A."/>
            <person name="Pedrosa F.O."/>
            <person name="Souza E.M."/>
            <person name="Passaglia L."/>
        </authorList>
    </citation>
    <scope>NUCLEOTIDE SEQUENCE [LARGE SCALE GENOMIC DNA]</scope>
    <source>
        <strain evidence="8 9">CAS34</strain>
    </source>
</reference>
<evidence type="ECO:0000259" key="7">
    <source>
        <dbReference type="PROSITE" id="PS51935"/>
    </source>
</evidence>
<dbReference type="InterPro" id="IPR012854">
    <property type="entry name" value="Cu_amine_oxidase-like_N"/>
</dbReference>
<keyword evidence="4" id="KW-0788">Thiol protease</keyword>
<comment type="similarity">
    <text evidence="1">Belongs to the peptidase C40 family.</text>
</comment>
<feature type="region of interest" description="Disordered" evidence="5">
    <location>
        <begin position="146"/>
        <end position="183"/>
    </location>
</feature>
<dbReference type="PROSITE" id="PS51257">
    <property type="entry name" value="PROKAR_LIPOPROTEIN"/>
    <property type="match status" value="1"/>
</dbReference>
<dbReference type="PATRIC" id="fig|483937.3.peg.2424"/>
<evidence type="ECO:0000256" key="4">
    <source>
        <dbReference type="ARBA" id="ARBA00022807"/>
    </source>
</evidence>
<evidence type="ECO:0000256" key="5">
    <source>
        <dbReference type="SAM" id="MobiDB-lite"/>
    </source>
</evidence>
<keyword evidence="2" id="KW-0645">Protease</keyword>
<dbReference type="InterPro" id="IPR036582">
    <property type="entry name" value="Mao_N_sf"/>
</dbReference>
<evidence type="ECO:0000313" key="8">
    <source>
        <dbReference type="EMBL" id="KWX77174.1"/>
    </source>
</evidence>
<gene>
    <name evidence="8" type="ORF">AMQ84_13040</name>
</gene>
<comment type="caution">
    <text evidence="8">The sequence shown here is derived from an EMBL/GenBank/DDBJ whole genome shotgun (WGS) entry which is preliminary data.</text>
</comment>
<feature type="chain" id="PRO_5007454509" evidence="6">
    <location>
        <begin position="27"/>
        <end position="320"/>
    </location>
</feature>
<keyword evidence="3 8" id="KW-0378">Hydrolase</keyword>
<evidence type="ECO:0000256" key="3">
    <source>
        <dbReference type="ARBA" id="ARBA00022801"/>
    </source>
</evidence>
<dbReference type="InterPro" id="IPR038765">
    <property type="entry name" value="Papain-like_cys_pep_sf"/>
</dbReference>
<dbReference type="PANTHER" id="PTHR47053:SF1">
    <property type="entry name" value="MUREIN DD-ENDOPEPTIDASE MEPH-RELATED"/>
    <property type="match status" value="1"/>
</dbReference>
<dbReference type="EMBL" id="LIRB01000127">
    <property type="protein sequence ID" value="KWX77174.1"/>
    <property type="molecule type" value="Genomic_DNA"/>
</dbReference>
<proteinExistence type="inferred from homology"/>
<feature type="domain" description="NlpC/P60" evidence="7">
    <location>
        <begin position="191"/>
        <end position="320"/>
    </location>
</feature>
<dbReference type="SUPFAM" id="SSF54001">
    <property type="entry name" value="Cysteine proteinases"/>
    <property type="match status" value="1"/>
</dbReference>
<accession>A0A132U0Z6</accession>
<evidence type="ECO:0000313" key="9">
    <source>
        <dbReference type="Proteomes" id="UP000070475"/>
    </source>
</evidence>
<dbReference type="Pfam" id="PF07833">
    <property type="entry name" value="Cu_amine_oxidN1"/>
    <property type="match status" value="1"/>
</dbReference>
<feature type="compositionally biased region" description="Low complexity" evidence="5">
    <location>
        <begin position="164"/>
        <end position="178"/>
    </location>
</feature>
<dbReference type="Pfam" id="PF00877">
    <property type="entry name" value="NLPC_P60"/>
    <property type="match status" value="1"/>
</dbReference>
<evidence type="ECO:0000256" key="2">
    <source>
        <dbReference type="ARBA" id="ARBA00022670"/>
    </source>
</evidence>
<dbReference type="GO" id="GO:0008234">
    <property type="term" value="F:cysteine-type peptidase activity"/>
    <property type="evidence" value="ECO:0007669"/>
    <property type="project" value="UniProtKB-KW"/>
</dbReference>
<dbReference type="InterPro" id="IPR000064">
    <property type="entry name" value="NLP_P60_dom"/>
</dbReference>
<evidence type="ECO:0000256" key="6">
    <source>
        <dbReference type="SAM" id="SignalP"/>
    </source>
</evidence>
<dbReference type="Proteomes" id="UP000070475">
    <property type="component" value="Unassembled WGS sequence"/>
</dbReference>
<sequence length="320" mass="34719">MTLKSVKTIAAAVLLTSAMVSITACSYNKPGQKPKVNSVTPAGTLSGSYYEKSSFTDRQGKYWIPLKPAAASIGYRMKDDTASGGYAKIGYTDVMYMLHPDSAQVFSLGEKITLPDAPVRRNGQLYITPTALSKLLQTEVGWNPSTGEINIASPSDHKDSGHAGTSTGTSTGTNSGTTEQPKSLRIQSLSAADSSELVAYAKKYLGVPYEFGAGPYEETHRFDCSSFTRHVFKKFGVDLPRLAKDQDNLGRRVSRSELEIGDLIFFTVPGRFESDAIPGHVGIYIGNGKFIHTWGDPGVQISDLDSGYWSNVILHMQRVL</sequence>
<dbReference type="Gene3D" id="3.90.1720.10">
    <property type="entry name" value="endopeptidase domain like (from Nostoc punctiforme)"/>
    <property type="match status" value="1"/>
</dbReference>
<keyword evidence="9" id="KW-1185">Reference proteome</keyword>
<dbReference type="RefSeq" id="WP_060860713.1">
    <property type="nucleotide sequence ID" value="NZ_LIRB01000127.1"/>
</dbReference>
<dbReference type="InterPro" id="IPR051202">
    <property type="entry name" value="Peptidase_C40"/>
</dbReference>
<dbReference type="AlphaFoldDB" id="A0A132U0Z6"/>
<protein>
    <submittedName>
        <fullName evidence="8">Cell wall hydrolase</fullName>
    </submittedName>
</protein>
<dbReference type="PANTHER" id="PTHR47053">
    <property type="entry name" value="MUREIN DD-ENDOPEPTIDASE MEPH-RELATED"/>
    <property type="match status" value="1"/>
</dbReference>
<dbReference type="PROSITE" id="PS51935">
    <property type="entry name" value="NLPC_P60"/>
    <property type="match status" value="1"/>
</dbReference>
<feature type="signal peptide" evidence="6">
    <location>
        <begin position="1"/>
        <end position="26"/>
    </location>
</feature>
<dbReference type="GO" id="GO:0006508">
    <property type="term" value="P:proteolysis"/>
    <property type="evidence" value="ECO:0007669"/>
    <property type="project" value="UniProtKB-KW"/>
</dbReference>